<dbReference type="InterPro" id="IPR016193">
    <property type="entry name" value="Cytidine_deaminase-like"/>
</dbReference>
<dbReference type="GO" id="GO:0003824">
    <property type="term" value="F:catalytic activity"/>
    <property type="evidence" value="ECO:0007669"/>
    <property type="project" value="InterPro"/>
</dbReference>
<dbReference type="SUPFAM" id="SSF53927">
    <property type="entry name" value="Cytidine deaminase-like"/>
    <property type="match status" value="1"/>
</dbReference>
<sequence>MSDIADLDPEDQKLVTLARASRARNSAHEGAAVRDETGRTYVATTVVLPSLRLSALQAAAAAAVSSAAESLEAAAVVTQAGELTEADAAVAGDLKTATVVLAAPDGTPTTIRKP</sequence>
<dbReference type="AlphaFoldDB" id="A0A7W7REE8"/>
<protein>
    <recommendedName>
        <fullName evidence="3">Cytidine deaminase</fullName>
    </recommendedName>
</protein>
<accession>A0A7W7REE8</accession>
<name>A0A7W7REE8_9ACTN</name>
<dbReference type="Proteomes" id="UP000523007">
    <property type="component" value="Unassembled WGS sequence"/>
</dbReference>
<comment type="caution">
    <text evidence="1">The sequence shown here is derived from an EMBL/GenBank/DDBJ whole genome shotgun (WGS) entry which is preliminary data.</text>
</comment>
<dbReference type="Gene3D" id="3.40.140.10">
    <property type="entry name" value="Cytidine Deaminase, domain 2"/>
    <property type="match status" value="1"/>
</dbReference>
<organism evidence="1 2">
    <name type="scientific">Lipingzhangella halophila</name>
    <dbReference type="NCBI Taxonomy" id="1783352"/>
    <lineage>
        <taxon>Bacteria</taxon>
        <taxon>Bacillati</taxon>
        <taxon>Actinomycetota</taxon>
        <taxon>Actinomycetes</taxon>
        <taxon>Streptosporangiales</taxon>
        <taxon>Nocardiopsidaceae</taxon>
        <taxon>Lipingzhangella</taxon>
    </lineage>
</organism>
<evidence type="ECO:0000313" key="2">
    <source>
        <dbReference type="Proteomes" id="UP000523007"/>
    </source>
</evidence>
<dbReference type="EMBL" id="JACHJT010000001">
    <property type="protein sequence ID" value="MBB4930320.1"/>
    <property type="molecule type" value="Genomic_DNA"/>
</dbReference>
<reference evidence="1 2" key="1">
    <citation type="submission" date="2020-08" db="EMBL/GenBank/DDBJ databases">
        <title>Sequencing the genomes of 1000 actinobacteria strains.</title>
        <authorList>
            <person name="Klenk H.-P."/>
        </authorList>
    </citation>
    <scope>NUCLEOTIDE SEQUENCE [LARGE SCALE GENOMIC DNA]</scope>
    <source>
        <strain evidence="1 2">DSM 102030</strain>
    </source>
</reference>
<evidence type="ECO:0008006" key="3">
    <source>
        <dbReference type="Google" id="ProtNLM"/>
    </source>
</evidence>
<dbReference type="RefSeq" id="WP_184575432.1">
    <property type="nucleotide sequence ID" value="NZ_JACHJT010000001.1"/>
</dbReference>
<evidence type="ECO:0000313" key="1">
    <source>
        <dbReference type="EMBL" id="MBB4930320.1"/>
    </source>
</evidence>
<proteinExistence type="predicted"/>
<keyword evidence="2" id="KW-1185">Reference proteome</keyword>
<gene>
    <name evidence="1" type="ORF">F4561_001140</name>
</gene>